<gene>
    <name evidence="1" type="ORF">MM415B07632_0007</name>
</gene>
<dbReference type="EMBL" id="MT143425">
    <property type="protein sequence ID" value="QJA96699.1"/>
    <property type="molecule type" value="Genomic_DNA"/>
</dbReference>
<dbReference type="AlphaFoldDB" id="A0A6M3LRB9"/>
<proteinExistence type="predicted"/>
<sequence>MEKKKTDKEQQLASLNAGDGYTLSEGFVKELKCTVRTCIDCGALVSGGPTRCGWCAELSIKSKCKRKLIKWLLGV</sequence>
<accession>A0A6M3LRB9</accession>
<reference evidence="1" key="1">
    <citation type="submission" date="2020-03" db="EMBL/GenBank/DDBJ databases">
        <title>The deep terrestrial virosphere.</title>
        <authorList>
            <person name="Holmfeldt K."/>
            <person name="Nilsson E."/>
            <person name="Simone D."/>
            <person name="Lopez-Fernandez M."/>
            <person name="Wu X."/>
            <person name="de Brujin I."/>
            <person name="Lundin D."/>
            <person name="Andersson A."/>
            <person name="Bertilsson S."/>
            <person name="Dopson M."/>
        </authorList>
    </citation>
    <scope>NUCLEOTIDE SEQUENCE</scope>
    <source>
        <strain evidence="1">MM415B07632</strain>
    </source>
</reference>
<evidence type="ECO:0000313" key="1">
    <source>
        <dbReference type="EMBL" id="QJA96699.1"/>
    </source>
</evidence>
<organism evidence="1">
    <name type="scientific">viral metagenome</name>
    <dbReference type="NCBI Taxonomy" id="1070528"/>
    <lineage>
        <taxon>unclassified sequences</taxon>
        <taxon>metagenomes</taxon>
        <taxon>organismal metagenomes</taxon>
    </lineage>
</organism>
<protein>
    <submittedName>
        <fullName evidence="1">Uncharacterized protein</fullName>
    </submittedName>
</protein>
<name>A0A6M3LRB9_9ZZZZ</name>